<dbReference type="SUPFAM" id="SSF110857">
    <property type="entry name" value="Gamma-glutamyl cyclotransferase-like"/>
    <property type="match status" value="1"/>
</dbReference>
<gene>
    <name evidence="2" type="ORF">MSPICULIGERA_LOCUS12249</name>
</gene>
<dbReference type="EMBL" id="CATQJA010002625">
    <property type="protein sequence ID" value="CAJ0573905.1"/>
    <property type="molecule type" value="Genomic_DNA"/>
</dbReference>
<evidence type="ECO:0008006" key="4">
    <source>
        <dbReference type="Google" id="ProtNLM"/>
    </source>
</evidence>
<keyword evidence="3" id="KW-1185">Reference proteome</keyword>
<dbReference type="GO" id="GO:0061928">
    <property type="term" value="F:glutathione specific gamma-glutamylcyclotransferase activity"/>
    <property type="evidence" value="ECO:0007669"/>
    <property type="project" value="InterPro"/>
</dbReference>
<dbReference type="Gene3D" id="3.10.490.10">
    <property type="entry name" value="Gamma-glutamyl cyclotransferase-like"/>
    <property type="match status" value="1"/>
</dbReference>
<dbReference type="InterPro" id="IPR006840">
    <property type="entry name" value="ChaC"/>
</dbReference>
<accession>A0AA36CTH5</accession>
<name>A0AA36CTH5_9BILA</name>
<proteinExistence type="predicted"/>
<dbReference type="Proteomes" id="UP001177023">
    <property type="component" value="Unassembled WGS sequence"/>
</dbReference>
<reference evidence="2" key="1">
    <citation type="submission" date="2023-06" db="EMBL/GenBank/DDBJ databases">
        <authorList>
            <person name="Delattre M."/>
        </authorList>
    </citation>
    <scope>NUCLEOTIDE SEQUENCE</scope>
    <source>
        <strain evidence="2">AF72</strain>
    </source>
</reference>
<dbReference type="PANTHER" id="PTHR12192:SF26">
    <property type="entry name" value="GLUTATHIONE-SPECIFIC GAMMA-GLUTAMYLCYCLOTRANSFERASE 1"/>
    <property type="match status" value="1"/>
</dbReference>
<comment type="caution">
    <text evidence="2">The sequence shown here is derived from an EMBL/GenBank/DDBJ whole genome shotgun (WGS) entry which is preliminary data.</text>
</comment>
<dbReference type="Pfam" id="PF04752">
    <property type="entry name" value="ChaC"/>
    <property type="match status" value="1"/>
</dbReference>
<feature type="non-terminal residue" evidence="2">
    <location>
        <position position="217"/>
    </location>
</feature>
<dbReference type="AlphaFoldDB" id="A0AA36CTH5"/>
<dbReference type="InterPro" id="IPR036568">
    <property type="entry name" value="GGCT-like_sf"/>
</dbReference>
<keyword evidence="1" id="KW-0456">Lyase</keyword>
<dbReference type="GO" id="GO:0005737">
    <property type="term" value="C:cytoplasm"/>
    <property type="evidence" value="ECO:0007669"/>
    <property type="project" value="TreeGrafter"/>
</dbReference>
<dbReference type="PANTHER" id="PTHR12192">
    <property type="entry name" value="CATION TRANSPORT PROTEIN CHAC-RELATED"/>
    <property type="match status" value="1"/>
</dbReference>
<evidence type="ECO:0000313" key="3">
    <source>
        <dbReference type="Proteomes" id="UP001177023"/>
    </source>
</evidence>
<dbReference type="FunFam" id="3.10.490.10:FF:000016">
    <property type="entry name" value="Gamma-glutamylcyclotransferase"/>
    <property type="match status" value="1"/>
</dbReference>
<evidence type="ECO:0000256" key="1">
    <source>
        <dbReference type="ARBA" id="ARBA00023239"/>
    </source>
</evidence>
<evidence type="ECO:0000313" key="2">
    <source>
        <dbReference type="EMBL" id="CAJ0573905.1"/>
    </source>
</evidence>
<protein>
    <recommendedName>
        <fullName evidence="4">Gamma-glutamylcyclotransferase</fullName>
    </recommendedName>
</protein>
<organism evidence="2 3">
    <name type="scientific">Mesorhabditis spiculigera</name>
    <dbReference type="NCBI Taxonomy" id="96644"/>
    <lineage>
        <taxon>Eukaryota</taxon>
        <taxon>Metazoa</taxon>
        <taxon>Ecdysozoa</taxon>
        <taxon>Nematoda</taxon>
        <taxon>Chromadorea</taxon>
        <taxon>Rhabditida</taxon>
        <taxon>Rhabditina</taxon>
        <taxon>Rhabditomorpha</taxon>
        <taxon>Rhabditoidea</taxon>
        <taxon>Rhabditidae</taxon>
        <taxon>Mesorhabditinae</taxon>
        <taxon>Mesorhabditis</taxon>
    </lineage>
</organism>
<sequence length="217" mass="24747">MRIPWLSFVLPAQCRLADGRFSPKMLTYEKSGQSLWVFGYGSLIWNPGFSYEEKRRGRAIGFARRMYQGNTYHRGDDSLPGRVATLVQDSTSEATGMLFRIRGRRAIRAALAHLYEREVGNGYRFEEIPCVVEIDGRLVKTMALTCIAYDDNEYYLGPDEVSKMAMEIAKARGLAGPNHEYVLKLAEHHRLLFPDHHDTHLFELETMVREGLMAVAA</sequence>
<dbReference type="GO" id="GO:0006751">
    <property type="term" value="P:glutathione catabolic process"/>
    <property type="evidence" value="ECO:0007669"/>
    <property type="project" value="InterPro"/>
</dbReference>